<comment type="subcellular location">
    <subcellularLocation>
        <location evidence="1">Membrane</location>
        <topology evidence="1">Single-pass type I membrane protein</topology>
    </subcellularLocation>
</comment>
<evidence type="ECO:0000256" key="4">
    <source>
        <dbReference type="ARBA" id="ARBA00023180"/>
    </source>
</evidence>
<dbReference type="SUPFAM" id="SSF69179">
    <property type="entry name" value="Integrin domains"/>
    <property type="match status" value="1"/>
</dbReference>
<keyword evidence="3 5" id="KW-0472">Membrane</keyword>
<name>A0ABM3XEX8_ERIEU</name>
<evidence type="ECO:0000313" key="8">
    <source>
        <dbReference type="RefSeq" id="XP_060047386.1"/>
    </source>
</evidence>
<dbReference type="Pfam" id="PF20806">
    <property type="entry name" value="Integrin_A_Ig_3"/>
    <property type="match status" value="1"/>
</dbReference>
<keyword evidence="7" id="KW-1185">Reference proteome</keyword>
<dbReference type="PANTHER" id="PTHR23220">
    <property type="entry name" value="INTEGRIN ALPHA"/>
    <property type="match status" value="1"/>
</dbReference>
<dbReference type="InterPro" id="IPR018184">
    <property type="entry name" value="Integrin_alpha_C_CS"/>
</dbReference>
<dbReference type="Gene3D" id="1.20.5.930">
    <property type="entry name" value="Bicelle-embedded integrin alpha(iib) transmembrane segment"/>
    <property type="match status" value="1"/>
</dbReference>
<feature type="domain" description="Integrin alpha third immunoglobulin-like" evidence="6">
    <location>
        <begin position="1"/>
        <end position="184"/>
    </location>
</feature>
<accession>A0ABM3XEX8</accession>
<dbReference type="GeneID" id="103126526"/>
<reference evidence="8" key="1">
    <citation type="submission" date="2025-08" db="UniProtKB">
        <authorList>
            <consortium name="RefSeq"/>
        </authorList>
    </citation>
    <scope>IDENTIFICATION</scope>
</reference>
<evidence type="ECO:0000259" key="6">
    <source>
        <dbReference type="Pfam" id="PF20806"/>
    </source>
</evidence>
<dbReference type="Gene3D" id="2.60.40.1530">
    <property type="entry name" value="ntegrin, alpha v. Chain A, domain 4"/>
    <property type="match status" value="1"/>
</dbReference>
<evidence type="ECO:0000256" key="3">
    <source>
        <dbReference type="ARBA" id="ARBA00023136"/>
    </source>
</evidence>
<keyword evidence="5" id="KW-0812">Transmembrane</keyword>
<dbReference type="InterPro" id="IPR032695">
    <property type="entry name" value="Integrin_dom_sf"/>
</dbReference>
<evidence type="ECO:0000313" key="7">
    <source>
        <dbReference type="Proteomes" id="UP001652624"/>
    </source>
</evidence>
<keyword evidence="4" id="KW-0325">Glycoprotein</keyword>
<keyword evidence="2" id="KW-0401">Integrin</keyword>
<feature type="transmembrane region" description="Helical" evidence="5">
    <location>
        <begin position="194"/>
        <end position="218"/>
    </location>
</feature>
<dbReference type="PANTHER" id="PTHR23220:SF9">
    <property type="entry name" value="INTEGRIN ALPHA-6"/>
    <property type="match status" value="1"/>
</dbReference>
<dbReference type="RefSeq" id="XP_060047386.1">
    <property type="nucleotide sequence ID" value="XM_060191403.1"/>
</dbReference>
<dbReference type="PROSITE" id="PS00242">
    <property type="entry name" value="INTEGRIN_ALPHA"/>
    <property type="match status" value="1"/>
</dbReference>
<protein>
    <submittedName>
        <fullName evidence="8">Integrin alpha-6-like</fullName>
    </submittedName>
</protein>
<sequence>MKSEGEVGSLIEYEFNVINLSKPLRNLSTATLNIQWPKEISNGKWLLYLVKVESKGLEEIACEPRNEINFLNLKESHNSRRKQEIAEKQIDDSRKFSLFAERKYQTLNCSVNVNCVNIKCPLRGLDSKASVALHSGLWNSTFLEEYSKMNYLDILVRASIDVIAATDNIKLPNAGTKVRVTVFPSKTAAQYSGVPWWIILVAVIAGILMLTLLVFLLWKCGFFKRSRCDDSVPRYHAVRIQKEE</sequence>
<proteinExistence type="predicted"/>
<dbReference type="Proteomes" id="UP001652624">
    <property type="component" value="Chromosome 5"/>
</dbReference>
<dbReference type="InterPro" id="IPR048286">
    <property type="entry name" value="Integrin_alpha_Ig-like_3"/>
</dbReference>
<evidence type="ECO:0000256" key="2">
    <source>
        <dbReference type="ARBA" id="ARBA00023037"/>
    </source>
</evidence>
<organism evidence="7 8">
    <name type="scientific">Erinaceus europaeus</name>
    <name type="common">Western European hedgehog</name>
    <dbReference type="NCBI Taxonomy" id="9365"/>
    <lineage>
        <taxon>Eukaryota</taxon>
        <taxon>Metazoa</taxon>
        <taxon>Chordata</taxon>
        <taxon>Craniata</taxon>
        <taxon>Vertebrata</taxon>
        <taxon>Euteleostomi</taxon>
        <taxon>Mammalia</taxon>
        <taxon>Eutheria</taxon>
        <taxon>Laurasiatheria</taxon>
        <taxon>Eulipotyphla</taxon>
        <taxon>Erinaceidae</taxon>
        <taxon>Erinaceinae</taxon>
        <taxon>Erinaceus</taxon>
    </lineage>
</organism>
<evidence type="ECO:0000256" key="5">
    <source>
        <dbReference type="SAM" id="Phobius"/>
    </source>
</evidence>
<evidence type="ECO:0000256" key="1">
    <source>
        <dbReference type="ARBA" id="ARBA00004479"/>
    </source>
</evidence>
<keyword evidence="5" id="KW-1133">Transmembrane helix</keyword>
<gene>
    <name evidence="8" type="primary">LOC103126526</name>
</gene>